<feature type="compositionally biased region" description="Low complexity" evidence="1">
    <location>
        <begin position="63"/>
        <end position="75"/>
    </location>
</feature>
<feature type="region of interest" description="Disordered" evidence="1">
    <location>
        <begin position="359"/>
        <end position="382"/>
    </location>
</feature>
<evidence type="ECO:0000313" key="2">
    <source>
        <dbReference type="EMBL" id="KAK3783330.1"/>
    </source>
</evidence>
<feature type="compositionally biased region" description="Basic and acidic residues" evidence="1">
    <location>
        <begin position="524"/>
        <end position="536"/>
    </location>
</feature>
<feature type="region of interest" description="Disordered" evidence="1">
    <location>
        <begin position="510"/>
        <end position="618"/>
    </location>
</feature>
<feature type="compositionally biased region" description="Low complexity" evidence="1">
    <location>
        <begin position="252"/>
        <end position="263"/>
    </location>
</feature>
<comment type="caution">
    <text evidence="2">The sequence shown here is derived from an EMBL/GenBank/DDBJ whole genome shotgun (WGS) entry which is preliminary data.</text>
</comment>
<gene>
    <name evidence="2" type="ORF">RRG08_044339</name>
</gene>
<feature type="compositionally biased region" description="Polar residues" evidence="1">
    <location>
        <begin position="264"/>
        <end position="274"/>
    </location>
</feature>
<feature type="region of interest" description="Disordered" evidence="1">
    <location>
        <begin position="1"/>
        <end position="23"/>
    </location>
</feature>
<feature type="region of interest" description="Disordered" evidence="1">
    <location>
        <begin position="227"/>
        <end position="323"/>
    </location>
</feature>
<feature type="region of interest" description="Disordered" evidence="1">
    <location>
        <begin position="183"/>
        <end position="209"/>
    </location>
</feature>
<protein>
    <submittedName>
        <fullName evidence="2">Uncharacterized protein</fullName>
    </submittedName>
</protein>
<feature type="compositionally biased region" description="Low complexity" evidence="1">
    <location>
        <begin position="194"/>
        <end position="209"/>
    </location>
</feature>
<reference evidence="2" key="1">
    <citation type="journal article" date="2023" name="G3 (Bethesda)">
        <title>A reference genome for the long-term kleptoplast-retaining sea slug Elysia crispata morphotype clarki.</title>
        <authorList>
            <person name="Eastman K.E."/>
            <person name="Pendleton A.L."/>
            <person name="Shaikh M.A."/>
            <person name="Suttiyut T."/>
            <person name="Ogas R."/>
            <person name="Tomko P."/>
            <person name="Gavelis G."/>
            <person name="Widhalm J.R."/>
            <person name="Wisecaver J.H."/>
        </authorList>
    </citation>
    <scope>NUCLEOTIDE SEQUENCE</scope>
    <source>
        <strain evidence="2">ECLA1</strain>
    </source>
</reference>
<organism evidence="2 3">
    <name type="scientific">Elysia crispata</name>
    <name type="common">lettuce slug</name>
    <dbReference type="NCBI Taxonomy" id="231223"/>
    <lineage>
        <taxon>Eukaryota</taxon>
        <taxon>Metazoa</taxon>
        <taxon>Spiralia</taxon>
        <taxon>Lophotrochozoa</taxon>
        <taxon>Mollusca</taxon>
        <taxon>Gastropoda</taxon>
        <taxon>Heterobranchia</taxon>
        <taxon>Euthyneura</taxon>
        <taxon>Panpulmonata</taxon>
        <taxon>Sacoglossa</taxon>
        <taxon>Placobranchoidea</taxon>
        <taxon>Plakobranchidae</taxon>
        <taxon>Elysia</taxon>
    </lineage>
</organism>
<name>A0AAE1DUZ8_9GAST</name>
<dbReference type="AlphaFoldDB" id="A0AAE1DUZ8"/>
<keyword evidence="3" id="KW-1185">Reference proteome</keyword>
<feature type="compositionally biased region" description="Polar residues" evidence="1">
    <location>
        <begin position="132"/>
        <end position="142"/>
    </location>
</feature>
<proteinExistence type="predicted"/>
<feature type="compositionally biased region" description="Low complexity" evidence="1">
    <location>
        <begin position="370"/>
        <end position="382"/>
    </location>
</feature>
<evidence type="ECO:0000256" key="1">
    <source>
        <dbReference type="SAM" id="MobiDB-lite"/>
    </source>
</evidence>
<dbReference type="EMBL" id="JAWDGP010002420">
    <property type="protein sequence ID" value="KAK3783330.1"/>
    <property type="molecule type" value="Genomic_DNA"/>
</dbReference>
<accession>A0AAE1DUZ8</accession>
<feature type="region of interest" description="Disordered" evidence="1">
    <location>
        <begin position="110"/>
        <end position="142"/>
    </location>
</feature>
<sequence length="776" mass="81587">MSFKRSGPRRSLPSLPTNLTNRASCPTEFHIDAQEAADLKLGRISPARLVTAAADGSSGTNISPVSSSPLPSPDSCMGRRSASPILLRRSNSGRGSPANFLRHQTAYGGFTGPRSPVHTRRPHSASSSCSSGLENVTQQPQVTLRRHNSSTGCCSLASSLPCPGSLNSLMSYSYSGNLRTLSSDDGARKQSLISSCPGTPPGGVSSSGKAFANLQNHLLQRVQLQHLQKRHLTSDSSASSDTDDTDTEIYVSGNSSNHSGANSVTHSANNSGRSSPRPEGSIFSKGAGLVHQGSIPCSHSPGSKCSAHRFHKSDSEGDPISAACSPTCSNASSSPALKPALGKSESVPLSYAFPMTKELSSVRSPSEGVTLPSPSLSSSSSSPVATVATTAVLTGQDMLPPITVVNPAPSSPSHRTGRLRRQLSLSHSMSGNLSPNQLSPSSSVASLLAPTAVPCTANGTLHSSGSLTTSAGQHHPPLQRNESMIYEEDVPVIVRRRGCLLRVRITSFIDSDSPNEDGTTEASAIEREDNQEKGDGDDQDPSTPSSGLVTPVPSDFHSPGPTSPLQSPLIRKCRGDDLPFGGGPGGLRRLQRTLSEDTKQRRRESMPSTPTVPQPPPVLAHNVSALIEPTNLLRMKSTLLGQSAPSLTNNLKEAATGVRRCSRNCGRKSVVAATSTSPTLPPRCASPHATNQGQVSLALPTILQIAHLPLKYSQPSLILSRVKAVVVPKPPRGECRFLGRVFPSATRIDVKTGSLWAEVVTFPFTADPLKECPRRS</sequence>
<feature type="compositionally biased region" description="Polar residues" evidence="1">
    <location>
        <begin position="14"/>
        <end position="23"/>
    </location>
</feature>
<feature type="compositionally biased region" description="Basic and acidic residues" evidence="1">
    <location>
        <begin position="594"/>
        <end position="605"/>
    </location>
</feature>
<feature type="region of interest" description="Disordered" evidence="1">
    <location>
        <begin position="54"/>
        <end position="78"/>
    </location>
</feature>
<evidence type="ECO:0000313" key="3">
    <source>
        <dbReference type="Proteomes" id="UP001283361"/>
    </source>
</evidence>
<dbReference type="Proteomes" id="UP001283361">
    <property type="component" value="Unassembled WGS sequence"/>
</dbReference>